<evidence type="ECO:0000259" key="8">
    <source>
        <dbReference type="PROSITE" id="PS50893"/>
    </source>
</evidence>
<organism evidence="10 11">
    <name type="scientific">Limosilactobacillus coleohominis</name>
    <dbReference type="NCBI Taxonomy" id="181675"/>
    <lineage>
        <taxon>Bacteria</taxon>
        <taxon>Bacillati</taxon>
        <taxon>Bacillota</taxon>
        <taxon>Bacilli</taxon>
        <taxon>Lactobacillales</taxon>
        <taxon>Lactobacillaceae</taxon>
        <taxon>Limosilactobacillus</taxon>
    </lineage>
</organism>
<feature type="transmembrane region" description="Helical" evidence="7">
    <location>
        <begin position="55"/>
        <end position="73"/>
    </location>
</feature>
<keyword evidence="11" id="KW-1185">Reference proteome</keyword>
<dbReference type="PROSITE" id="PS50929">
    <property type="entry name" value="ABC_TM1F"/>
    <property type="match status" value="1"/>
</dbReference>
<dbReference type="SUPFAM" id="SSF52540">
    <property type="entry name" value="P-loop containing nucleoside triphosphate hydrolases"/>
    <property type="match status" value="1"/>
</dbReference>
<dbReference type="CDD" id="cd18541">
    <property type="entry name" value="ABC_6TM_TmrB_like"/>
    <property type="match status" value="1"/>
</dbReference>
<dbReference type="Pfam" id="PF00664">
    <property type="entry name" value="ABC_membrane"/>
    <property type="match status" value="1"/>
</dbReference>
<feature type="transmembrane region" description="Helical" evidence="7">
    <location>
        <begin position="280"/>
        <end position="301"/>
    </location>
</feature>
<dbReference type="InterPro" id="IPR017871">
    <property type="entry name" value="ABC_transporter-like_CS"/>
</dbReference>
<dbReference type="PANTHER" id="PTHR43394">
    <property type="entry name" value="ATP-DEPENDENT PERMEASE MDL1, MITOCHONDRIAL"/>
    <property type="match status" value="1"/>
</dbReference>
<name>A0ABS2GXR9_9LACO</name>
<keyword evidence="2 7" id="KW-0812">Transmembrane</keyword>
<feature type="transmembrane region" description="Helical" evidence="7">
    <location>
        <begin position="243"/>
        <end position="268"/>
    </location>
</feature>
<sequence>MRIFRQLNWFFKEQWREYLGGVIALILVAICNVIPARVIGNVVDAISDHRVTSGWLAFWVGVMLIAAAAQYLLRFAWQRLIYGSSYVLERQLRGQLFAHYLNMDPTFYQKWRTGDLMAHATNDVEAVREVASYGILTLADSIITGGSMIIAMGMFVSWRLTLLTLIPLPLLVVLANRLGNKIHESYGKAQASFGDLNNKTQESVSGMRVLKSLGQEKADQEDFNRYVKRTFDANRRAYFWDALFNPATTLIMGLSYIIAIGVGGWMVIKQQLRVGQLVTMMTYLGELVWPLFAIGTLFNTLERGRASYDRISHLLNEKNHWQKPQSHLQISVPANLTVDVDQFGYEDSVEPVLHDIHFKVKPGEMVGIVGPTGGGKSTLMRLLIRDFDRYTGSIKLGKHDIREIAHDRYLANISYVPQTSFLFSTNIQDNLRFQDINAPLTQVQKSAQEAAIDKDIQQMPDQYETEVGQQGVSLSGGQQQRIAIGRALMKATPFLILDDPLSAVDAQTATTIEQNLRHHRDQSVIMVTSRLSTVQNADWVIVLNHGTIVQQGTPGELSQQPGWYQETLQLQKRHQQLEEDLNE</sequence>
<evidence type="ECO:0000256" key="6">
    <source>
        <dbReference type="ARBA" id="ARBA00023136"/>
    </source>
</evidence>
<dbReference type="PANTHER" id="PTHR43394:SF1">
    <property type="entry name" value="ATP-BINDING CASSETTE SUB-FAMILY B MEMBER 10, MITOCHONDRIAL"/>
    <property type="match status" value="1"/>
</dbReference>
<evidence type="ECO:0000259" key="9">
    <source>
        <dbReference type="PROSITE" id="PS50929"/>
    </source>
</evidence>
<comment type="subcellular location">
    <subcellularLocation>
        <location evidence="1">Cell membrane</location>
        <topology evidence="1">Multi-pass membrane protein</topology>
    </subcellularLocation>
</comment>
<dbReference type="SUPFAM" id="SSF90123">
    <property type="entry name" value="ABC transporter transmembrane region"/>
    <property type="match status" value="1"/>
</dbReference>
<dbReference type="InterPro" id="IPR011527">
    <property type="entry name" value="ABC1_TM_dom"/>
</dbReference>
<dbReference type="Gene3D" id="1.20.1560.10">
    <property type="entry name" value="ABC transporter type 1, transmembrane domain"/>
    <property type="match status" value="1"/>
</dbReference>
<dbReference type="SMART" id="SM00382">
    <property type="entry name" value="AAA"/>
    <property type="match status" value="1"/>
</dbReference>
<dbReference type="InterPro" id="IPR039421">
    <property type="entry name" value="Type_1_exporter"/>
</dbReference>
<dbReference type="InterPro" id="IPR027417">
    <property type="entry name" value="P-loop_NTPase"/>
</dbReference>
<keyword evidence="5 7" id="KW-1133">Transmembrane helix</keyword>
<dbReference type="RefSeq" id="WP_204784411.1">
    <property type="nucleotide sequence ID" value="NZ_JACJKU010000002.1"/>
</dbReference>
<dbReference type="Pfam" id="PF00005">
    <property type="entry name" value="ABC_tran"/>
    <property type="match status" value="1"/>
</dbReference>
<dbReference type="InterPro" id="IPR003593">
    <property type="entry name" value="AAA+_ATPase"/>
</dbReference>
<keyword evidence="6 7" id="KW-0472">Membrane</keyword>
<evidence type="ECO:0000313" key="11">
    <source>
        <dbReference type="Proteomes" id="UP000785625"/>
    </source>
</evidence>
<feature type="domain" description="ABC transporter" evidence="8">
    <location>
        <begin position="338"/>
        <end position="570"/>
    </location>
</feature>
<feature type="transmembrane region" description="Helical" evidence="7">
    <location>
        <begin position="156"/>
        <end position="175"/>
    </location>
</feature>
<dbReference type="PROSITE" id="PS50893">
    <property type="entry name" value="ABC_TRANSPORTER_2"/>
    <property type="match status" value="1"/>
</dbReference>
<evidence type="ECO:0000256" key="7">
    <source>
        <dbReference type="SAM" id="Phobius"/>
    </source>
</evidence>
<evidence type="ECO:0000256" key="4">
    <source>
        <dbReference type="ARBA" id="ARBA00022840"/>
    </source>
</evidence>
<dbReference type="PROSITE" id="PS00211">
    <property type="entry name" value="ABC_TRANSPORTER_1"/>
    <property type="match status" value="1"/>
</dbReference>
<evidence type="ECO:0000256" key="3">
    <source>
        <dbReference type="ARBA" id="ARBA00022741"/>
    </source>
</evidence>
<dbReference type="Proteomes" id="UP000785625">
    <property type="component" value="Unassembled WGS sequence"/>
</dbReference>
<evidence type="ECO:0000313" key="10">
    <source>
        <dbReference type="EMBL" id="MBM6939943.1"/>
    </source>
</evidence>
<feature type="transmembrane region" description="Helical" evidence="7">
    <location>
        <begin position="21"/>
        <end position="43"/>
    </location>
</feature>
<evidence type="ECO:0000256" key="1">
    <source>
        <dbReference type="ARBA" id="ARBA00004651"/>
    </source>
</evidence>
<dbReference type="InterPro" id="IPR003439">
    <property type="entry name" value="ABC_transporter-like_ATP-bd"/>
</dbReference>
<proteinExistence type="predicted"/>
<feature type="transmembrane region" description="Helical" evidence="7">
    <location>
        <begin position="130"/>
        <end position="150"/>
    </location>
</feature>
<keyword evidence="4 10" id="KW-0067">ATP-binding</keyword>
<evidence type="ECO:0000256" key="2">
    <source>
        <dbReference type="ARBA" id="ARBA00022692"/>
    </source>
</evidence>
<reference evidence="10 11" key="1">
    <citation type="journal article" date="2021" name="Sci. Rep.">
        <title>The distribution of antibiotic resistance genes in chicken gut microbiota commensals.</title>
        <authorList>
            <person name="Juricova H."/>
            <person name="Matiasovicova J."/>
            <person name="Kubasova T."/>
            <person name="Cejkova D."/>
            <person name="Rychlik I."/>
        </authorList>
    </citation>
    <scope>NUCLEOTIDE SEQUENCE [LARGE SCALE GENOMIC DNA]</scope>
    <source>
        <strain evidence="10 11">An574</strain>
    </source>
</reference>
<accession>A0ABS2GXR9</accession>
<dbReference type="InterPro" id="IPR036640">
    <property type="entry name" value="ABC1_TM_sf"/>
</dbReference>
<dbReference type="GO" id="GO:0005524">
    <property type="term" value="F:ATP binding"/>
    <property type="evidence" value="ECO:0007669"/>
    <property type="project" value="UniProtKB-KW"/>
</dbReference>
<dbReference type="Gene3D" id="3.40.50.300">
    <property type="entry name" value="P-loop containing nucleotide triphosphate hydrolases"/>
    <property type="match status" value="1"/>
</dbReference>
<gene>
    <name evidence="10" type="ORF">H5975_00305</name>
</gene>
<protein>
    <submittedName>
        <fullName evidence="10">ATP-binding cassette domain-containing protein</fullName>
    </submittedName>
</protein>
<keyword evidence="3" id="KW-0547">Nucleotide-binding</keyword>
<comment type="caution">
    <text evidence="10">The sequence shown here is derived from an EMBL/GenBank/DDBJ whole genome shotgun (WGS) entry which is preliminary data.</text>
</comment>
<dbReference type="EMBL" id="JACJKU010000002">
    <property type="protein sequence ID" value="MBM6939943.1"/>
    <property type="molecule type" value="Genomic_DNA"/>
</dbReference>
<feature type="domain" description="ABC transmembrane type-1" evidence="9">
    <location>
        <begin position="19"/>
        <end position="303"/>
    </location>
</feature>
<evidence type="ECO:0000256" key="5">
    <source>
        <dbReference type="ARBA" id="ARBA00022989"/>
    </source>
</evidence>